<sequence>MATLLCLIAVFLAGTTIRGAVGQEDGFLSIDCGLDAADSGYKDTKTGIVYVSDGPYVDGGENHRVAADQESGFGRPEKTVRSFPSGERNCYALPTVAGAKYLVRVVTVYGNYDGKNSSSSTLQFDLYLGVNYWDTVHADASDVYEALFVARASWAPVCLVKTGSGVPFVSRVDLRLLGSELYPGLTANQSMNLYIRHNMGSNIYIIKYRDDRYDRFWWQGNSNPLWKNISTSSAVAVNSNFAEPLAVMQTAVEGIRTNTTVEISWESKTASEFIVAVHFADFQNSQLRQFNISISNRLGRDNYSPPYLATAGLMGWTGWSSDGKYDISLEATAASKLPPILNAVEAYIPIDHANPMTLPKDFDIIMSIKLEYRIKKNWTGDPCFPAAWDGVKCSNPSANTSRIISLDLSNSNLHGTISSNFTLFTALEYFFDSDRDTCNKSIHDVNPSQQKSKANRSAILAMSVVVPVMAIVVLVLACLIWRQKRKNNISADVPPRESEPDIVPASRKNYGDTLQTVENRRFTYKDLEKITNKFSQFIGQGGFGLVYYGRLEDDTEVAVKMRSELSSHGLDEFLAEVQSLTKVHHRNLVSFVGYCWEKDHLALVYEYMSQGTLYDHLRGNNGVRETLSWRTRVRVVVEAAQGIDYLHKGCSPPIIHRDVKTQNILLGQNLQAKIADFGLCKTYLSDTQTHISVAPAGSAGYMDPEYYHTGRLTESSDIYNFGVVLLEIVTGESPMLPGLGHIVQRVKKKIDAGNISLVADARLRGAYDVSSMWKVVDIALLCTADIGAQRPTMAAVVVQLKESLALEEARADSGFKSTGATSDTAISMSEFGPLAR</sequence>
<dbReference type="FunFam" id="3.30.200.20:FF:000394">
    <property type="entry name" value="Leucine-rich repeat receptor-like protein kinase"/>
    <property type="match status" value="1"/>
</dbReference>
<evidence type="ECO:0000256" key="12">
    <source>
        <dbReference type="SAM" id="SignalP"/>
    </source>
</evidence>
<evidence type="ECO:0000256" key="1">
    <source>
        <dbReference type="ARBA" id="ARBA00004162"/>
    </source>
</evidence>
<dbReference type="PROSITE" id="PS50011">
    <property type="entry name" value="PROTEIN_KINASE_DOM"/>
    <property type="match status" value="1"/>
</dbReference>
<keyword evidence="15" id="KW-1185">Reference proteome</keyword>
<dbReference type="PROSITE" id="PS00107">
    <property type="entry name" value="PROTEIN_KINASE_ATP"/>
    <property type="match status" value="1"/>
</dbReference>
<evidence type="ECO:0000256" key="11">
    <source>
        <dbReference type="SAM" id="Phobius"/>
    </source>
</evidence>
<keyword evidence="12" id="KW-0732">Signal</keyword>
<evidence type="ECO:0000313" key="14">
    <source>
        <dbReference type="EnsemblPlants" id="ONIVA01G22380.1"/>
    </source>
</evidence>
<evidence type="ECO:0000256" key="4">
    <source>
        <dbReference type="ARBA" id="ARBA00022692"/>
    </source>
</evidence>
<feature type="domain" description="Protein kinase" evidence="13">
    <location>
        <begin position="532"/>
        <end position="804"/>
    </location>
</feature>
<evidence type="ECO:0000256" key="10">
    <source>
        <dbReference type="PROSITE-ProRule" id="PRU10141"/>
    </source>
</evidence>
<evidence type="ECO:0000313" key="15">
    <source>
        <dbReference type="Proteomes" id="UP000006591"/>
    </source>
</evidence>
<keyword evidence="5 10" id="KW-0547">Nucleotide-binding</keyword>
<evidence type="ECO:0000256" key="2">
    <source>
        <dbReference type="ARBA" id="ARBA00022527"/>
    </source>
</evidence>
<feature type="binding site" evidence="10">
    <location>
        <position position="560"/>
    </location>
    <ligand>
        <name>ATP</name>
        <dbReference type="ChEBI" id="CHEBI:30616"/>
    </ligand>
</feature>
<feature type="transmembrane region" description="Helical" evidence="11">
    <location>
        <begin position="458"/>
        <end position="481"/>
    </location>
</feature>
<dbReference type="GO" id="GO:0004674">
    <property type="term" value="F:protein serine/threonine kinase activity"/>
    <property type="evidence" value="ECO:0007669"/>
    <property type="project" value="UniProtKB-KW"/>
</dbReference>
<dbReference type="InterPro" id="IPR024788">
    <property type="entry name" value="Malectin-like_Carb-bd_dom"/>
</dbReference>
<name>A0A0E0FN92_ORYNI</name>
<protein>
    <recommendedName>
        <fullName evidence="13">Protein kinase domain-containing protein</fullName>
    </recommendedName>
</protein>
<keyword evidence="9 11" id="KW-0472">Membrane</keyword>
<dbReference type="GO" id="GO:0005524">
    <property type="term" value="F:ATP binding"/>
    <property type="evidence" value="ECO:0007669"/>
    <property type="project" value="UniProtKB-UniRule"/>
</dbReference>
<dbReference type="InterPro" id="IPR011009">
    <property type="entry name" value="Kinase-like_dom_sf"/>
</dbReference>
<dbReference type="Gene3D" id="3.30.200.20">
    <property type="entry name" value="Phosphorylase Kinase, domain 1"/>
    <property type="match status" value="1"/>
</dbReference>
<keyword evidence="2" id="KW-0723">Serine/threonine-protein kinase</keyword>
<dbReference type="Gene3D" id="1.10.510.10">
    <property type="entry name" value="Transferase(Phosphotransferase) domain 1"/>
    <property type="match status" value="1"/>
</dbReference>
<dbReference type="GO" id="GO:0005886">
    <property type="term" value="C:plasma membrane"/>
    <property type="evidence" value="ECO:0007669"/>
    <property type="project" value="UniProtKB-SubCell"/>
</dbReference>
<dbReference type="eggNOG" id="ENOG502QQCZ">
    <property type="taxonomic scope" value="Eukaryota"/>
</dbReference>
<dbReference type="InterPro" id="IPR001245">
    <property type="entry name" value="Ser-Thr/Tyr_kinase_cat_dom"/>
</dbReference>
<feature type="signal peptide" evidence="12">
    <location>
        <begin position="1"/>
        <end position="22"/>
    </location>
</feature>
<evidence type="ECO:0000256" key="7">
    <source>
        <dbReference type="ARBA" id="ARBA00022840"/>
    </source>
</evidence>
<keyword evidence="7 10" id="KW-0067">ATP-binding</keyword>
<evidence type="ECO:0000259" key="13">
    <source>
        <dbReference type="PROSITE" id="PS50011"/>
    </source>
</evidence>
<reference evidence="14" key="2">
    <citation type="submission" date="2018-04" db="EMBL/GenBank/DDBJ databases">
        <title>OnivRS2 (Oryza nivara Reference Sequence Version 2).</title>
        <authorList>
            <person name="Zhang J."/>
            <person name="Kudrna D."/>
            <person name="Lee S."/>
            <person name="Talag J."/>
            <person name="Rajasekar S."/>
            <person name="Welchert J."/>
            <person name="Hsing Y.-I."/>
            <person name="Wing R.A."/>
        </authorList>
    </citation>
    <scope>NUCLEOTIDE SEQUENCE [LARGE SCALE GENOMIC DNA]</scope>
</reference>
<evidence type="ECO:0000256" key="9">
    <source>
        <dbReference type="ARBA" id="ARBA00023136"/>
    </source>
</evidence>
<evidence type="ECO:0000256" key="8">
    <source>
        <dbReference type="ARBA" id="ARBA00022989"/>
    </source>
</evidence>
<evidence type="ECO:0000256" key="5">
    <source>
        <dbReference type="ARBA" id="ARBA00022741"/>
    </source>
</evidence>
<evidence type="ECO:0000256" key="6">
    <source>
        <dbReference type="ARBA" id="ARBA00022777"/>
    </source>
</evidence>
<dbReference type="SMART" id="SM00220">
    <property type="entry name" value="S_TKc"/>
    <property type="match status" value="1"/>
</dbReference>
<dbReference type="Gene3D" id="3.80.10.10">
    <property type="entry name" value="Ribonuclease Inhibitor"/>
    <property type="match status" value="1"/>
</dbReference>
<dbReference type="PROSITE" id="PS00108">
    <property type="entry name" value="PROTEIN_KINASE_ST"/>
    <property type="match status" value="1"/>
</dbReference>
<dbReference type="InterPro" id="IPR008271">
    <property type="entry name" value="Ser/Thr_kinase_AS"/>
</dbReference>
<dbReference type="InterPro" id="IPR017441">
    <property type="entry name" value="Protein_kinase_ATP_BS"/>
</dbReference>
<dbReference type="AlphaFoldDB" id="A0A0E0FN92"/>
<keyword evidence="6" id="KW-0418">Kinase</keyword>
<dbReference type="PANTHER" id="PTHR45631">
    <property type="entry name" value="OS07G0107800 PROTEIN-RELATED"/>
    <property type="match status" value="1"/>
</dbReference>
<accession>A0A0E0FN92</accession>
<keyword evidence="4 11" id="KW-0812">Transmembrane</keyword>
<dbReference type="SUPFAM" id="SSF56112">
    <property type="entry name" value="Protein kinase-like (PK-like)"/>
    <property type="match status" value="1"/>
</dbReference>
<dbReference type="InterPro" id="IPR032675">
    <property type="entry name" value="LRR_dom_sf"/>
</dbReference>
<evidence type="ECO:0000256" key="3">
    <source>
        <dbReference type="ARBA" id="ARBA00022679"/>
    </source>
</evidence>
<reference evidence="14" key="1">
    <citation type="submission" date="2015-04" db="UniProtKB">
        <authorList>
            <consortium name="EnsemblPlants"/>
        </authorList>
    </citation>
    <scope>IDENTIFICATION</scope>
    <source>
        <strain evidence="14">SL10</strain>
    </source>
</reference>
<dbReference type="Pfam" id="PF12819">
    <property type="entry name" value="Malectin_like"/>
    <property type="match status" value="1"/>
</dbReference>
<keyword evidence="3" id="KW-0808">Transferase</keyword>
<dbReference type="PANTHER" id="PTHR45631:SF6">
    <property type="entry name" value="OS09G0352000 PROTEIN"/>
    <property type="match status" value="1"/>
</dbReference>
<dbReference type="Proteomes" id="UP000006591">
    <property type="component" value="Chromosome 1"/>
</dbReference>
<comment type="subcellular location">
    <subcellularLocation>
        <location evidence="1">Cell membrane</location>
        <topology evidence="1">Single-pass membrane protein</topology>
    </subcellularLocation>
</comment>
<organism evidence="14">
    <name type="scientific">Oryza nivara</name>
    <name type="common">Indian wild rice</name>
    <name type="synonym">Oryza sativa f. spontanea</name>
    <dbReference type="NCBI Taxonomy" id="4536"/>
    <lineage>
        <taxon>Eukaryota</taxon>
        <taxon>Viridiplantae</taxon>
        <taxon>Streptophyta</taxon>
        <taxon>Embryophyta</taxon>
        <taxon>Tracheophyta</taxon>
        <taxon>Spermatophyta</taxon>
        <taxon>Magnoliopsida</taxon>
        <taxon>Liliopsida</taxon>
        <taxon>Poales</taxon>
        <taxon>Poaceae</taxon>
        <taxon>BOP clade</taxon>
        <taxon>Oryzoideae</taxon>
        <taxon>Oryzeae</taxon>
        <taxon>Oryzinae</taxon>
        <taxon>Oryza</taxon>
    </lineage>
</organism>
<dbReference type="OMA" id="VEISWES"/>
<dbReference type="STRING" id="4536.A0A0E0FN92"/>
<feature type="chain" id="PRO_5002359312" description="Protein kinase domain-containing protein" evidence="12">
    <location>
        <begin position="23"/>
        <end position="836"/>
    </location>
</feature>
<proteinExistence type="predicted"/>
<dbReference type="InterPro" id="IPR000719">
    <property type="entry name" value="Prot_kinase_dom"/>
</dbReference>
<dbReference type="EnsemblPlants" id="ONIVA01G22380.1">
    <property type="protein sequence ID" value="ONIVA01G22380.1"/>
    <property type="gene ID" value="ONIVA01G22380"/>
</dbReference>
<dbReference type="HOGENOM" id="CLU_000288_41_2_1"/>
<dbReference type="Gramene" id="ONIVA01G22380.1">
    <property type="protein sequence ID" value="ONIVA01G22380.1"/>
    <property type="gene ID" value="ONIVA01G22380"/>
</dbReference>
<keyword evidence="8 11" id="KW-1133">Transmembrane helix</keyword>
<dbReference type="Pfam" id="PF07714">
    <property type="entry name" value="PK_Tyr_Ser-Thr"/>
    <property type="match status" value="1"/>
</dbReference>